<dbReference type="CDD" id="cd09604">
    <property type="entry name" value="M1_APN_like"/>
    <property type="match status" value="1"/>
</dbReference>
<dbReference type="Pfam" id="PF01433">
    <property type="entry name" value="Peptidase_M1"/>
    <property type="match status" value="1"/>
</dbReference>
<reference evidence="3" key="1">
    <citation type="journal article" date="2021" name="PeerJ">
        <title>Extensive microbial diversity within the chicken gut microbiome revealed by metagenomics and culture.</title>
        <authorList>
            <person name="Gilroy R."/>
            <person name="Ravi A."/>
            <person name="Getino M."/>
            <person name="Pursley I."/>
            <person name="Horton D.L."/>
            <person name="Alikhan N.F."/>
            <person name="Baker D."/>
            <person name="Gharbi K."/>
            <person name="Hall N."/>
            <person name="Watson M."/>
            <person name="Adriaenssens E.M."/>
            <person name="Foster-Nyarko E."/>
            <person name="Jarju S."/>
            <person name="Secka A."/>
            <person name="Antonio M."/>
            <person name="Oren A."/>
            <person name="Chaudhuri R.R."/>
            <person name="La Ragione R."/>
            <person name="Hildebrand F."/>
            <person name="Pallen M.J."/>
        </authorList>
    </citation>
    <scope>NUCLEOTIDE SEQUENCE</scope>
    <source>
        <strain evidence="3">1719</strain>
    </source>
</reference>
<dbReference type="Proteomes" id="UP000824156">
    <property type="component" value="Unassembled WGS sequence"/>
</dbReference>
<gene>
    <name evidence="3" type="ORF">H9853_10305</name>
</gene>
<dbReference type="GO" id="GO:0008270">
    <property type="term" value="F:zinc ion binding"/>
    <property type="evidence" value="ECO:0007669"/>
    <property type="project" value="InterPro"/>
</dbReference>
<feature type="domain" description="Peptidase M1 membrane alanine aminopeptidase" evidence="2">
    <location>
        <begin position="401"/>
        <end position="549"/>
    </location>
</feature>
<dbReference type="EMBL" id="DXEZ01000289">
    <property type="protein sequence ID" value="HIX55410.1"/>
    <property type="molecule type" value="Genomic_DNA"/>
</dbReference>
<proteinExistence type="predicted"/>
<dbReference type="GO" id="GO:0008237">
    <property type="term" value="F:metallopeptidase activity"/>
    <property type="evidence" value="ECO:0007669"/>
    <property type="project" value="InterPro"/>
</dbReference>
<evidence type="ECO:0000256" key="1">
    <source>
        <dbReference type="SAM" id="SignalP"/>
    </source>
</evidence>
<keyword evidence="1" id="KW-0732">Signal</keyword>
<dbReference type="Gene3D" id="1.10.390.10">
    <property type="entry name" value="Neutral Protease Domain 2"/>
    <property type="match status" value="1"/>
</dbReference>
<dbReference type="InterPro" id="IPR014782">
    <property type="entry name" value="Peptidase_M1_dom"/>
</dbReference>
<evidence type="ECO:0000313" key="4">
    <source>
        <dbReference type="Proteomes" id="UP000824156"/>
    </source>
</evidence>
<comment type="caution">
    <text evidence="3">The sequence shown here is derived from an EMBL/GenBank/DDBJ whole genome shotgun (WGS) entry which is preliminary data.</text>
</comment>
<accession>A0A9D1WAF4</accession>
<name>A0A9D1WAF4_9SPHI</name>
<organism evidence="3 4">
    <name type="scientific">Candidatus Sphingobacterium stercoripullorum</name>
    <dbReference type="NCBI Taxonomy" id="2838759"/>
    <lineage>
        <taxon>Bacteria</taxon>
        <taxon>Pseudomonadati</taxon>
        <taxon>Bacteroidota</taxon>
        <taxon>Sphingobacteriia</taxon>
        <taxon>Sphingobacteriales</taxon>
        <taxon>Sphingobacteriaceae</taxon>
        <taxon>Sphingobacterium</taxon>
    </lineage>
</organism>
<dbReference type="SUPFAM" id="SSF55486">
    <property type="entry name" value="Metalloproteases ('zincins'), catalytic domain"/>
    <property type="match status" value="1"/>
</dbReference>
<feature type="chain" id="PRO_5038824231" evidence="1">
    <location>
        <begin position="20"/>
        <end position="649"/>
    </location>
</feature>
<dbReference type="InterPro" id="IPR027268">
    <property type="entry name" value="Peptidase_M4/M1_CTD_sf"/>
</dbReference>
<reference evidence="3" key="2">
    <citation type="submission" date="2021-04" db="EMBL/GenBank/DDBJ databases">
        <authorList>
            <person name="Gilroy R."/>
        </authorList>
    </citation>
    <scope>NUCLEOTIDE SEQUENCE</scope>
    <source>
        <strain evidence="3">1719</strain>
    </source>
</reference>
<feature type="signal peptide" evidence="1">
    <location>
        <begin position="1"/>
        <end position="19"/>
    </location>
</feature>
<protein>
    <submittedName>
        <fullName evidence="3">M1 family metallopeptidase</fullName>
    </submittedName>
</protein>
<dbReference type="AlphaFoldDB" id="A0A9D1WAF4"/>
<evidence type="ECO:0000313" key="3">
    <source>
        <dbReference type="EMBL" id="HIX55410.1"/>
    </source>
</evidence>
<evidence type="ECO:0000259" key="2">
    <source>
        <dbReference type="Pfam" id="PF01433"/>
    </source>
</evidence>
<sequence length="649" mass="74035">MKKLYFCIFALFFLGISFAQQTQSSYDYTQAFAPNFYSTTATSYRSASGKPGPKYWQNEAHYTIKASLDPEHNKITANLSLRYVNNSPDTLDYIWLQLDQNLFQKNSIGQKTTPQSASRYGDAASEFDGGFEFTEIKLDAKTSERYTINDTRMRIDLPNSLAPEGGEITIGISYSYIIPQYGADRTGIQATENGNIYAIAQWYPRVSVYDDILGWNTTPYTGPGEFYLEYGDYQVEVTVPSDHIVVMGAELLNPEEVWSDEQLRRLDQARNSSKTVIIRDEKEVNEIANLSSKSKQQKTWKFELKNARDIAWASSAAFIIDAAKISIGSNKSILAMSAYPKESIGNNGWERSTEYTKAAIEHYSAKWFEYPYPIAVNVASNVAGMEYPAISFCSFDAKGADLWDVTDHEFGHNWFPMIVGSNERLHGWMDEGLNMFMNTLSTKQFNKGEYHSNIGARNAIAKAFSSKSLEPVMSTPQGIKERNIGLLVYYKPQYGLELLREEIIGKESFDKAFRTYIKNWAYKHPTPDDFFRCIENETGVDLAWFWRGWFLNNWLLDQAIEKVEYILASPNNGALVTISNLEQLPMPVVIEATTESGEKHRIKLPVDIWQNTNKWTVKIPTQEKLEKVIIDPDRKYPDINPENNVWTSK</sequence>